<dbReference type="Proteomes" id="UP000015001">
    <property type="component" value="Unassembled WGS sequence"/>
</dbReference>
<dbReference type="PATRIC" id="fig|1283301.3.peg.177"/>
<evidence type="ECO:0000313" key="1">
    <source>
        <dbReference type="EMBL" id="EPJ42755.1"/>
    </source>
</evidence>
<sequence>MNADPDVHYLNGRYWIYPTTDGFQGWSGTKFKAYSSKDLVHWKATASSSTSGPT</sequence>
<dbReference type="AlphaFoldDB" id="S4N1Q5"/>
<reference evidence="1 2" key="1">
    <citation type="submission" date="2013-02" db="EMBL/GenBank/DDBJ databases">
        <title>Draft Genome Sequence of Streptomyces afghaniensis, Which Produces Compounds of the Julimycin B-Complex.</title>
        <authorList>
            <person name="Gruening B.A."/>
            <person name="Praeg A."/>
            <person name="Erxleben A."/>
            <person name="Guenther S."/>
            <person name="Fiedler H.-P."/>
            <person name="Goodfellow M."/>
            <person name="Mueller M."/>
        </authorList>
    </citation>
    <scope>NUCLEOTIDE SEQUENCE [LARGE SCALE GENOMIC DNA]</scope>
    <source>
        <strain evidence="1 2">772</strain>
    </source>
</reference>
<proteinExistence type="predicted"/>
<dbReference type="EMBL" id="AOPY01001047">
    <property type="protein sequence ID" value="EPJ42755.1"/>
    <property type="molecule type" value="Genomic_DNA"/>
</dbReference>
<gene>
    <name evidence="1" type="ORF">STAFG_0189</name>
</gene>
<dbReference type="Gene3D" id="2.115.10.20">
    <property type="entry name" value="Glycosyl hydrolase domain, family 43"/>
    <property type="match status" value="1"/>
</dbReference>
<organism evidence="1 2">
    <name type="scientific">Streptomyces afghaniensis 772</name>
    <dbReference type="NCBI Taxonomy" id="1283301"/>
    <lineage>
        <taxon>Bacteria</taxon>
        <taxon>Bacillati</taxon>
        <taxon>Actinomycetota</taxon>
        <taxon>Actinomycetes</taxon>
        <taxon>Kitasatosporales</taxon>
        <taxon>Streptomycetaceae</taxon>
        <taxon>Streptomyces</taxon>
    </lineage>
</organism>
<dbReference type="HOGENOM" id="CLU_3048250_0_0_11"/>
<dbReference type="InterPro" id="IPR023296">
    <property type="entry name" value="Glyco_hydro_beta-prop_sf"/>
</dbReference>
<protein>
    <submittedName>
        <fullName evidence="1">Uncharacterized protein</fullName>
    </submittedName>
</protein>
<comment type="caution">
    <text evidence="1">The sequence shown here is derived from an EMBL/GenBank/DDBJ whole genome shotgun (WGS) entry which is preliminary data.</text>
</comment>
<name>S4N1Q5_9ACTN</name>
<keyword evidence="2" id="KW-1185">Reference proteome</keyword>
<accession>S4N1Q5</accession>
<evidence type="ECO:0000313" key="2">
    <source>
        <dbReference type="Proteomes" id="UP000015001"/>
    </source>
</evidence>
<dbReference type="SUPFAM" id="SSF75005">
    <property type="entry name" value="Arabinanase/levansucrase/invertase"/>
    <property type="match status" value="1"/>
</dbReference>